<sequence>MTKYLYALVDRNSKTIKHWAKTRADLNRWLLKTYLRPQKRKADSDIFEMGFEAMIYRVAFRKDQEEIYKEKLRKIGGYER</sequence>
<evidence type="ECO:0000313" key="2">
    <source>
        <dbReference type="Proteomes" id="UP000004465"/>
    </source>
</evidence>
<keyword evidence="2" id="KW-1185">Reference proteome</keyword>
<dbReference type="STRING" id="883111.HMPREF9706_00677"/>
<dbReference type="AlphaFoldDB" id="K1LQT9"/>
<protein>
    <submittedName>
        <fullName evidence="1">Uncharacterized protein</fullName>
    </submittedName>
</protein>
<dbReference type="HOGENOM" id="CLU_2584535_0_0_9"/>
<name>K1LQT9_9LACT</name>
<dbReference type="Proteomes" id="UP000004465">
    <property type="component" value="Unassembled WGS sequence"/>
</dbReference>
<dbReference type="EMBL" id="AGZD01000007">
    <property type="protein sequence ID" value="EKB54487.1"/>
    <property type="molecule type" value="Genomic_DNA"/>
</dbReference>
<organism evidence="1 2">
    <name type="scientific">Facklamia hominis CCUG 36813</name>
    <dbReference type="NCBI Taxonomy" id="883111"/>
    <lineage>
        <taxon>Bacteria</taxon>
        <taxon>Bacillati</taxon>
        <taxon>Bacillota</taxon>
        <taxon>Bacilli</taxon>
        <taxon>Lactobacillales</taxon>
        <taxon>Aerococcaceae</taxon>
        <taxon>Facklamia</taxon>
    </lineage>
</organism>
<dbReference type="RefSeq" id="WP_006907997.1">
    <property type="nucleotide sequence ID" value="NZ_JH932292.1"/>
</dbReference>
<proteinExistence type="predicted"/>
<evidence type="ECO:0000313" key="1">
    <source>
        <dbReference type="EMBL" id="EKB54487.1"/>
    </source>
</evidence>
<gene>
    <name evidence="1" type="ORF">HMPREF9706_00677</name>
</gene>
<comment type="caution">
    <text evidence="1">The sequence shown here is derived from an EMBL/GenBank/DDBJ whole genome shotgun (WGS) entry which is preliminary data.</text>
</comment>
<dbReference type="PATRIC" id="fig|883111.3.peg.679"/>
<reference evidence="1 2" key="1">
    <citation type="submission" date="2012-07" db="EMBL/GenBank/DDBJ databases">
        <title>The Genome Sequence of Facklamia hominis CCUG 36813.</title>
        <authorList>
            <consortium name="The Broad Institute Genome Sequencing Platform"/>
            <person name="Earl A."/>
            <person name="Ward D."/>
            <person name="Feldgarden M."/>
            <person name="Gevers D."/>
            <person name="Huys G."/>
            <person name="Walker B."/>
            <person name="Young S.K."/>
            <person name="Zeng Q."/>
            <person name="Gargeya S."/>
            <person name="Fitzgerald M."/>
            <person name="Haas B."/>
            <person name="Abouelleil A."/>
            <person name="Alvarado L."/>
            <person name="Arachchi H.M."/>
            <person name="Berlin A.M."/>
            <person name="Chapman S.B."/>
            <person name="Goldberg J."/>
            <person name="Griggs A."/>
            <person name="Gujja S."/>
            <person name="Hansen M."/>
            <person name="Howarth C."/>
            <person name="Imamovic A."/>
            <person name="Larimer J."/>
            <person name="McCowen C."/>
            <person name="Montmayeur A."/>
            <person name="Murphy C."/>
            <person name="Neiman D."/>
            <person name="Pearson M."/>
            <person name="Priest M."/>
            <person name="Roberts A."/>
            <person name="Saif S."/>
            <person name="Shea T."/>
            <person name="Sisk P."/>
            <person name="Sykes S."/>
            <person name="Wortman J."/>
            <person name="Nusbaum C."/>
            <person name="Birren B."/>
        </authorList>
    </citation>
    <scope>NUCLEOTIDE SEQUENCE [LARGE SCALE GENOMIC DNA]</scope>
    <source>
        <strain evidence="1 2">CCUG 36813</strain>
    </source>
</reference>
<accession>K1LQT9</accession>